<organism evidence="4 5">
    <name type="scientific">Brachionus calyciflorus</name>
    <dbReference type="NCBI Taxonomy" id="104777"/>
    <lineage>
        <taxon>Eukaryota</taxon>
        <taxon>Metazoa</taxon>
        <taxon>Spiralia</taxon>
        <taxon>Gnathifera</taxon>
        <taxon>Rotifera</taxon>
        <taxon>Eurotatoria</taxon>
        <taxon>Monogononta</taxon>
        <taxon>Pseudotrocha</taxon>
        <taxon>Ploima</taxon>
        <taxon>Brachionidae</taxon>
        <taxon>Brachionus</taxon>
    </lineage>
</organism>
<protein>
    <recommendedName>
        <fullName evidence="3">AB hydrolase-1 domain-containing protein</fullName>
    </recommendedName>
</protein>
<comment type="similarity">
    <text evidence="1">Belongs to the AB hydrolase superfamily.</text>
</comment>
<dbReference type="PANTHER" id="PTHR43798">
    <property type="entry name" value="MONOACYLGLYCEROL LIPASE"/>
    <property type="match status" value="1"/>
</dbReference>
<dbReference type="AlphaFoldDB" id="A0A813S5U3"/>
<evidence type="ECO:0000313" key="5">
    <source>
        <dbReference type="Proteomes" id="UP000663879"/>
    </source>
</evidence>
<dbReference type="SUPFAM" id="SSF53474">
    <property type="entry name" value="alpha/beta-Hydrolases"/>
    <property type="match status" value="1"/>
</dbReference>
<proteinExistence type="inferred from homology"/>
<dbReference type="OrthoDB" id="190201at2759"/>
<dbReference type="InterPro" id="IPR029058">
    <property type="entry name" value="AB_hydrolase_fold"/>
</dbReference>
<evidence type="ECO:0000259" key="3">
    <source>
        <dbReference type="Pfam" id="PF00561"/>
    </source>
</evidence>
<dbReference type="Proteomes" id="UP000663879">
    <property type="component" value="Unassembled WGS sequence"/>
</dbReference>
<dbReference type="PANTHER" id="PTHR43798:SF14">
    <property type="entry name" value="SERINE HYDROLASE-LIKE PROTEIN DDB_G0286239"/>
    <property type="match status" value="1"/>
</dbReference>
<name>A0A813S5U3_9BILA</name>
<dbReference type="EMBL" id="CAJNOC010000671">
    <property type="protein sequence ID" value="CAF0789956.1"/>
    <property type="molecule type" value="Genomic_DNA"/>
</dbReference>
<dbReference type="InterPro" id="IPR000073">
    <property type="entry name" value="AB_hydrolase_1"/>
</dbReference>
<keyword evidence="2" id="KW-0378">Hydrolase</keyword>
<dbReference type="Gene3D" id="3.40.50.1820">
    <property type="entry name" value="alpha/beta hydrolase"/>
    <property type="match status" value="1"/>
</dbReference>
<dbReference type="InterPro" id="IPR050266">
    <property type="entry name" value="AB_hydrolase_sf"/>
</dbReference>
<reference evidence="4" key="1">
    <citation type="submission" date="2021-02" db="EMBL/GenBank/DDBJ databases">
        <authorList>
            <person name="Nowell W R."/>
        </authorList>
    </citation>
    <scope>NUCLEOTIDE SEQUENCE</scope>
    <source>
        <strain evidence="4">Ploen Becks lab</strain>
    </source>
</reference>
<feature type="domain" description="AB hydrolase-1" evidence="3">
    <location>
        <begin position="34"/>
        <end position="135"/>
    </location>
</feature>
<evidence type="ECO:0000256" key="1">
    <source>
        <dbReference type="ARBA" id="ARBA00008645"/>
    </source>
</evidence>
<comment type="caution">
    <text evidence="4">The sequence shown here is derived from an EMBL/GenBank/DDBJ whole genome shotgun (WGS) entry which is preliminary data.</text>
</comment>
<keyword evidence="5" id="KW-1185">Reference proteome</keyword>
<accession>A0A813S5U3</accession>
<dbReference type="Pfam" id="PF00561">
    <property type="entry name" value="Abhydrolase_1"/>
    <property type="match status" value="1"/>
</dbReference>
<evidence type="ECO:0000313" key="4">
    <source>
        <dbReference type="EMBL" id="CAF0789956.1"/>
    </source>
</evidence>
<evidence type="ECO:0000256" key="2">
    <source>
        <dbReference type="ARBA" id="ARBA00022801"/>
    </source>
</evidence>
<dbReference type="GO" id="GO:0016787">
    <property type="term" value="F:hydrolase activity"/>
    <property type="evidence" value="ECO:0007669"/>
    <property type="project" value="UniProtKB-KW"/>
</dbReference>
<dbReference type="GO" id="GO:0016020">
    <property type="term" value="C:membrane"/>
    <property type="evidence" value="ECO:0007669"/>
    <property type="project" value="TreeGrafter"/>
</dbReference>
<feature type="non-terminal residue" evidence="4">
    <location>
        <position position="1"/>
    </location>
</feature>
<gene>
    <name evidence="4" type="ORF">OXX778_LOCUS5916</name>
</gene>
<sequence>MIPKSKQFEIEVGWGKIAGQIFGDAGTPEKPKFPLICLHGFLDNSNSFRPLASFLTKNTNYYMICIDFPGMGLSSKISDGIPYSTRFFVMCLRRVTLHFNLEKFVFLTHSFGCSIALAYSACYQDQVLGLALIDFAMKECNIELRDNLGECWREGIEVYLKSEKFMKEKQKTTPKVELAYDFALKRLLEANKFIDETAAMILLERGLNYVDGKLDYSRDIRLVTGISMRDYHLEFHGVYDCLFKTLSSPVMLMYATPPPFGQELFDQIMKIMNEIKTNSKSKVELIPVEGTHHFHMLKPQETAEIVLKFLEGKFEMNNNQVSTEPNSSNE</sequence>